<protein>
    <submittedName>
        <fullName evidence="1">LamG domain-containing protein</fullName>
    </submittedName>
</protein>
<dbReference type="AlphaFoldDB" id="A0AA41YBG8"/>
<dbReference type="InterPro" id="IPR013320">
    <property type="entry name" value="ConA-like_dom_sf"/>
</dbReference>
<dbReference type="SUPFAM" id="SSF49899">
    <property type="entry name" value="Concanavalin A-like lectins/glucanases"/>
    <property type="match status" value="1"/>
</dbReference>
<dbReference type="EMBL" id="JAPAAF010000088">
    <property type="protein sequence ID" value="MCW0485032.1"/>
    <property type="molecule type" value="Genomic_DNA"/>
</dbReference>
<accession>A0AA41YBG8</accession>
<evidence type="ECO:0000313" key="1">
    <source>
        <dbReference type="EMBL" id="MCW0485032.1"/>
    </source>
</evidence>
<evidence type="ECO:0000313" key="2">
    <source>
        <dbReference type="Proteomes" id="UP001163821"/>
    </source>
</evidence>
<comment type="caution">
    <text evidence="1">The sequence shown here is derived from an EMBL/GenBank/DDBJ whole genome shotgun (WGS) entry which is preliminary data.</text>
</comment>
<dbReference type="GO" id="GO:0004553">
    <property type="term" value="F:hydrolase activity, hydrolyzing O-glycosyl compounds"/>
    <property type="evidence" value="ECO:0007669"/>
    <property type="project" value="UniProtKB-ARBA"/>
</dbReference>
<organism evidence="1 2">
    <name type="scientific">Gaoshiqia sediminis</name>
    <dbReference type="NCBI Taxonomy" id="2986998"/>
    <lineage>
        <taxon>Bacteria</taxon>
        <taxon>Pseudomonadati</taxon>
        <taxon>Bacteroidota</taxon>
        <taxon>Bacteroidia</taxon>
        <taxon>Marinilabiliales</taxon>
        <taxon>Prolixibacteraceae</taxon>
        <taxon>Gaoshiqia</taxon>
    </lineage>
</organism>
<proteinExistence type="predicted"/>
<keyword evidence="2" id="KW-1185">Reference proteome</keyword>
<reference evidence="1" key="1">
    <citation type="submission" date="2022-10" db="EMBL/GenBank/DDBJ databases">
        <title>Gaoshiqiia sediminis gen. nov., sp. nov., isolated from coastal sediment.</title>
        <authorList>
            <person name="Yu W.X."/>
            <person name="Mu D.S."/>
            <person name="Du J.Z."/>
            <person name="Liang Y.Q."/>
        </authorList>
    </citation>
    <scope>NUCLEOTIDE SEQUENCE</scope>
    <source>
        <strain evidence="1">A06</strain>
    </source>
</reference>
<dbReference type="Proteomes" id="UP001163821">
    <property type="component" value="Unassembled WGS sequence"/>
</dbReference>
<name>A0AA41YBG8_9BACT</name>
<gene>
    <name evidence="1" type="ORF">N2K84_20050</name>
</gene>
<dbReference type="RefSeq" id="WP_282593617.1">
    <property type="nucleotide sequence ID" value="NZ_JAPAAF010000088.1"/>
</dbReference>
<sequence>MKNLLQNRSKFKPTTSILQFSLPCLLVAFCLLALSSLEVLAQDAVLKHSYTFEDGTAKDVVGGADGVLNGGKIINGEYVASSQGQFILLPASEIALNSYPSLSLEAYLGAGHLNAYFTMFSYFGNSVGAFGTDYLFQSLANGGHSVTGMSCKNDQTPWATCTNVFGTPFKDAKYHHVVSTFDNHEIKFYIDGILVDQNTIDEFPNNVIANLSNQFAYLCKSGYMQDPTWFGTIDQFNIYEGVLDAATIAGSAKKYREGSKDLPAEIKEILSNVLVNPGFKPESGLSTAFLQSYKQRKFFVYPTVIRTPDSTAYSLSSAKAFAELLSADLDLDVEFKESVLNPGELEGRGQFDIFNNDMKRLANAIKKEGTSADYYVILEILFPPQRSEAVDVFGIHILILDKDTENAFSFLLNAHHDYFSYNSLSAANAESANLEMLKLKCARVAFDALKKQIEYAESEIAK</sequence>
<dbReference type="Gene3D" id="2.60.120.200">
    <property type="match status" value="1"/>
</dbReference>
<dbReference type="Pfam" id="PF13385">
    <property type="entry name" value="Laminin_G_3"/>
    <property type="match status" value="1"/>
</dbReference>
<dbReference type="GO" id="GO:0005975">
    <property type="term" value="P:carbohydrate metabolic process"/>
    <property type="evidence" value="ECO:0007669"/>
    <property type="project" value="UniProtKB-ARBA"/>
</dbReference>